<evidence type="ECO:0000313" key="1">
    <source>
        <dbReference type="EMBL" id="MBR0671155.1"/>
    </source>
</evidence>
<dbReference type="GO" id="GO:0005524">
    <property type="term" value="F:ATP binding"/>
    <property type="evidence" value="ECO:0007669"/>
    <property type="project" value="InterPro"/>
</dbReference>
<comment type="caution">
    <text evidence="1">The sequence shown here is derived from an EMBL/GenBank/DDBJ whole genome shotgun (WGS) entry which is preliminary data.</text>
</comment>
<evidence type="ECO:0008006" key="3">
    <source>
        <dbReference type="Google" id="ProtNLM"/>
    </source>
</evidence>
<dbReference type="Gene3D" id="1.20.58.760">
    <property type="entry name" value="Peptidase M41"/>
    <property type="match status" value="1"/>
</dbReference>
<gene>
    <name evidence="1" type="ORF">GXW76_08210</name>
</gene>
<dbReference type="GO" id="GO:0006508">
    <property type="term" value="P:proteolysis"/>
    <property type="evidence" value="ECO:0007669"/>
    <property type="project" value="InterPro"/>
</dbReference>
<keyword evidence="2" id="KW-1185">Reference proteome</keyword>
<name>A0A9X9WVH6_9PROT</name>
<dbReference type="SUPFAM" id="SSF140990">
    <property type="entry name" value="FtsH protease domain-like"/>
    <property type="match status" value="1"/>
</dbReference>
<dbReference type="AlphaFoldDB" id="A0A9X9WVH6"/>
<dbReference type="Proteomes" id="UP001138751">
    <property type="component" value="Unassembled WGS sequence"/>
</dbReference>
<dbReference type="GO" id="GO:0004222">
    <property type="term" value="F:metalloendopeptidase activity"/>
    <property type="evidence" value="ECO:0007669"/>
    <property type="project" value="InterPro"/>
</dbReference>
<protein>
    <recommendedName>
        <fullName evidence="3">Peptidase M41 domain-containing protein</fullName>
    </recommendedName>
</protein>
<reference evidence="1" key="2">
    <citation type="journal article" date="2021" name="Syst. Appl. Microbiol.">
        <title>Roseomonas hellenica sp. nov., isolated from roots of wild-growing Alkanna tinctoria.</title>
        <authorList>
            <person name="Rat A."/>
            <person name="Naranjo H.D."/>
            <person name="Lebbe L."/>
            <person name="Cnockaert M."/>
            <person name="Krigas N."/>
            <person name="Grigoriadou K."/>
            <person name="Maloupa E."/>
            <person name="Willems A."/>
        </authorList>
    </citation>
    <scope>NUCLEOTIDE SEQUENCE</scope>
    <source>
        <strain evidence="1">LMG 31231</strain>
    </source>
</reference>
<accession>A0A9X9WVH6</accession>
<dbReference type="EMBL" id="JAAEDM010000015">
    <property type="protein sequence ID" value="MBR0671155.1"/>
    <property type="molecule type" value="Genomic_DNA"/>
</dbReference>
<reference evidence="1" key="1">
    <citation type="submission" date="2020-01" db="EMBL/GenBank/DDBJ databases">
        <authorList>
            <person name="Rat A."/>
        </authorList>
    </citation>
    <scope>NUCLEOTIDE SEQUENCE</scope>
    <source>
        <strain evidence="1">LMG 31231</strain>
    </source>
</reference>
<evidence type="ECO:0000313" key="2">
    <source>
        <dbReference type="Proteomes" id="UP001138751"/>
    </source>
</evidence>
<dbReference type="InterPro" id="IPR037219">
    <property type="entry name" value="Peptidase_M41-like"/>
</dbReference>
<proteinExistence type="predicted"/>
<dbReference type="GO" id="GO:0004176">
    <property type="term" value="F:ATP-dependent peptidase activity"/>
    <property type="evidence" value="ECO:0007669"/>
    <property type="project" value="InterPro"/>
</dbReference>
<sequence>MSDAPKAARTICLNVTSGTIPLMASALHVAEDDDVAEQRCVAVHEAGHVVAALVLGISFRSVSIVPCADHAGIVRMGKPPECLGGADMPSRWVMARGIVSMAGPAAEKLFSERERWRTDRDRWGADERNAADFADRAACGHRDTMDAFVALWRAQSSALVEREGYAIDAVAHALAERGRMSAAEARQVWHAATSARIDAARRP</sequence>
<dbReference type="RefSeq" id="WP_211861525.1">
    <property type="nucleotide sequence ID" value="NZ_JAAEDM010000015.1"/>
</dbReference>
<organism evidence="1 2">
    <name type="scientific">Neoroseomonas soli</name>
    <dbReference type="NCBI Taxonomy" id="1081025"/>
    <lineage>
        <taxon>Bacteria</taxon>
        <taxon>Pseudomonadati</taxon>
        <taxon>Pseudomonadota</taxon>
        <taxon>Alphaproteobacteria</taxon>
        <taxon>Acetobacterales</taxon>
        <taxon>Acetobacteraceae</taxon>
        <taxon>Neoroseomonas</taxon>
    </lineage>
</organism>